<comment type="caution">
    <text evidence="2">The sequence shown here is derived from an EMBL/GenBank/DDBJ whole genome shotgun (WGS) entry which is preliminary data.</text>
</comment>
<organism evidence="2 3">
    <name type="scientific">Cinnamomum micranthum f. kanehirae</name>
    <dbReference type="NCBI Taxonomy" id="337451"/>
    <lineage>
        <taxon>Eukaryota</taxon>
        <taxon>Viridiplantae</taxon>
        <taxon>Streptophyta</taxon>
        <taxon>Embryophyta</taxon>
        <taxon>Tracheophyta</taxon>
        <taxon>Spermatophyta</taxon>
        <taxon>Magnoliopsida</taxon>
        <taxon>Magnoliidae</taxon>
        <taxon>Laurales</taxon>
        <taxon>Lauraceae</taxon>
        <taxon>Cinnamomum</taxon>
    </lineage>
</organism>
<dbReference type="InterPro" id="IPR011009">
    <property type="entry name" value="Kinase-like_dom_sf"/>
</dbReference>
<dbReference type="FunFam" id="1.10.510.10:FF:001722">
    <property type="entry name" value="G-type lectin S-receptor-like serine/threonine-protein kinase B120"/>
    <property type="match status" value="1"/>
</dbReference>
<proteinExistence type="predicted"/>
<dbReference type="InterPro" id="IPR000719">
    <property type="entry name" value="Prot_kinase_dom"/>
</dbReference>
<dbReference type="Proteomes" id="UP000283530">
    <property type="component" value="Unassembled WGS sequence"/>
</dbReference>
<evidence type="ECO:0000313" key="3">
    <source>
        <dbReference type="Proteomes" id="UP000283530"/>
    </source>
</evidence>
<dbReference type="OrthoDB" id="688481at2759"/>
<dbReference type="GO" id="GO:0005524">
    <property type="term" value="F:ATP binding"/>
    <property type="evidence" value="ECO:0007669"/>
    <property type="project" value="InterPro"/>
</dbReference>
<protein>
    <submittedName>
        <fullName evidence="2">Cysteine-rich receptor-like protein kinase 25</fullName>
    </submittedName>
</protein>
<dbReference type="Pfam" id="PF07714">
    <property type="entry name" value="PK_Tyr_Ser-Thr"/>
    <property type="match status" value="1"/>
</dbReference>
<gene>
    <name evidence="2" type="ORF">CKAN_01998500</name>
</gene>
<evidence type="ECO:0000313" key="2">
    <source>
        <dbReference type="EMBL" id="RWR90862.1"/>
    </source>
</evidence>
<keyword evidence="2" id="KW-0808">Transferase</keyword>
<dbReference type="EMBL" id="QPKB01000008">
    <property type="protein sequence ID" value="RWR90862.1"/>
    <property type="molecule type" value="Genomic_DNA"/>
</dbReference>
<keyword evidence="2" id="KW-0675">Receptor</keyword>
<dbReference type="SUPFAM" id="SSF56112">
    <property type="entry name" value="Protein kinase-like (PK-like)"/>
    <property type="match status" value="1"/>
</dbReference>
<evidence type="ECO:0000259" key="1">
    <source>
        <dbReference type="PROSITE" id="PS50011"/>
    </source>
</evidence>
<reference evidence="2 3" key="1">
    <citation type="journal article" date="2019" name="Nat. Plants">
        <title>Stout camphor tree genome fills gaps in understanding of flowering plant genome evolution.</title>
        <authorList>
            <person name="Chaw S.M."/>
            <person name="Liu Y.C."/>
            <person name="Wu Y.W."/>
            <person name="Wang H.Y."/>
            <person name="Lin C.I."/>
            <person name="Wu C.S."/>
            <person name="Ke H.M."/>
            <person name="Chang L.Y."/>
            <person name="Hsu C.Y."/>
            <person name="Yang H.T."/>
            <person name="Sudianto E."/>
            <person name="Hsu M.H."/>
            <person name="Wu K.P."/>
            <person name="Wang L.N."/>
            <person name="Leebens-Mack J.H."/>
            <person name="Tsai I.J."/>
        </authorList>
    </citation>
    <scope>NUCLEOTIDE SEQUENCE [LARGE SCALE GENOMIC DNA]</scope>
    <source>
        <strain evidence="3">cv. Chaw 1501</strain>
        <tissue evidence="2">Young leaves</tissue>
    </source>
</reference>
<dbReference type="PANTHER" id="PTHR27006">
    <property type="entry name" value="PROMASTIGOTE SURFACE ANTIGEN PROTEIN PSA"/>
    <property type="match status" value="1"/>
</dbReference>
<dbReference type="Gene3D" id="1.10.510.10">
    <property type="entry name" value="Transferase(Phosphotransferase) domain 1"/>
    <property type="match status" value="1"/>
</dbReference>
<keyword evidence="2" id="KW-0418">Kinase</keyword>
<dbReference type="PANTHER" id="PTHR27006:SF616">
    <property type="entry name" value="CYSTEINE-RICH RECEPTOR-LIKE PROTEIN KINASE 10"/>
    <property type="match status" value="1"/>
</dbReference>
<name>A0A443PJD1_9MAGN</name>
<accession>A0A443PJD1</accession>
<dbReference type="GO" id="GO:0004672">
    <property type="term" value="F:protein kinase activity"/>
    <property type="evidence" value="ECO:0007669"/>
    <property type="project" value="InterPro"/>
</dbReference>
<dbReference type="STRING" id="337451.A0A443PJD1"/>
<dbReference type="InterPro" id="IPR001245">
    <property type="entry name" value="Ser-Thr/Tyr_kinase_cat_dom"/>
</dbReference>
<dbReference type="PROSITE" id="PS50011">
    <property type="entry name" value="PROTEIN_KINASE_DOM"/>
    <property type="match status" value="1"/>
</dbReference>
<dbReference type="AlphaFoldDB" id="A0A443PJD1"/>
<sequence length="156" mass="17066">MKSSGYMAPEYGMHGQLSVKSDVFSFGVLLLEIISGQKNAYESDRGGDILISYVWKAWNEGTILEIIDSSISEHCSRSEVVRCIHIGLLCVQENANSRPFMSSVVMMLTSFSLTLPAPSAPAFFNSSTVENHSDPPSRKFPAGSINDVSITELEAR</sequence>
<keyword evidence="3" id="KW-1185">Reference proteome</keyword>
<feature type="domain" description="Protein kinase" evidence="1">
    <location>
        <begin position="1"/>
        <end position="111"/>
    </location>
</feature>